<reference evidence="2" key="1">
    <citation type="journal article" date="2019" name="Sci. Rep.">
        <title>Draft genome of Tanacetum cinerariifolium, the natural source of mosquito coil.</title>
        <authorList>
            <person name="Yamashiro T."/>
            <person name="Shiraishi A."/>
            <person name="Satake H."/>
            <person name="Nakayama K."/>
        </authorList>
    </citation>
    <scope>NUCLEOTIDE SEQUENCE</scope>
</reference>
<name>A0A699U5G8_TANCI</name>
<comment type="caution">
    <text evidence="2">The sequence shown here is derived from an EMBL/GenBank/DDBJ whole genome shotgun (WGS) entry which is preliminary data.</text>
</comment>
<dbReference type="PANTHER" id="PTHR42648">
    <property type="entry name" value="TRANSPOSASE, PUTATIVE-RELATED"/>
    <property type="match status" value="1"/>
</dbReference>
<feature type="non-terminal residue" evidence="2">
    <location>
        <position position="163"/>
    </location>
</feature>
<organism evidence="2">
    <name type="scientific">Tanacetum cinerariifolium</name>
    <name type="common">Dalmatian daisy</name>
    <name type="synonym">Chrysanthemum cinerariifolium</name>
    <dbReference type="NCBI Taxonomy" id="118510"/>
    <lineage>
        <taxon>Eukaryota</taxon>
        <taxon>Viridiplantae</taxon>
        <taxon>Streptophyta</taxon>
        <taxon>Embryophyta</taxon>
        <taxon>Tracheophyta</taxon>
        <taxon>Spermatophyta</taxon>
        <taxon>Magnoliopsida</taxon>
        <taxon>eudicotyledons</taxon>
        <taxon>Gunneridae</taxon>
        <taxon>Pentapetalae</taxon>
        <taxon>asterids</taxon>
        <taxon>campanulids</taxon>
        <taxon>Asterales</taxon>
        <taxon>Asteraceae</taxon>
        <taxon>Asteroideae</taxon>
        <taxon>Anthemideae</taxon>
        <taxon>Anthemidinae</taxon>
        <taxon>Tanacetum</taxon>
    </lineage>
</organism>
<dbReference type="EMBL" id="BKCJ011294642">
    <property type="protein sequence ID" value="GFD16629.1"/>
    <property type="molecule type" value="Genomic_DNA"/>
</dbReference>
<dbReference type="PANTHER" id="PTHR42648:SF28">
    <property type="entry name" value="TRANSPOSON-ENCODED PROTEIN WITH RIBONUCLEASE H-LIKE AND RETROVIRUS ZINC FINGER-LIKE DOMAINS"/>
    <property type="match status" value="1"/>
</dbReference>
<feature type="non-terminal residue" evidence="2">
    <location>
        <position position="1"/>
    </location>
</feature>
<accession>A0A699U5G8</accession>
<evidence type="ECO:0000313" key="2">
    <source>
        <dbReference type="EMBL" id="GFD16629.1"/>
    </source>
</evidence>
<gene>
    <name evidence="2" type="ORF">Tci_888598</name>
</gene>
<dbReference type="InterPro" id="IPR039537">
    <property type="entry name" value="Retrotran_Ty1/copia-like"/>
</dbReference>
<protein>
    <submittedName>
        <fullName evidence="2">Uncharacterized protein</fullName>
    </submittedName>
</protein>
<evidence type="ECO:0000256" key="1">
    <source>
        <dbReference type="SAM" id="MobiDB-lite"/>
    </source>
</evidence>
<feature type="compositionally biased region" description="Basic and acidic residues" evidence="1">
    <location>
        <begin position="61"/>
        <end position="70"/>
    </location>
</feature>
<dbReference type="GO" id="GO:0003676">
    <property type="term" value="F:nucleic acid binding"/>
    <property type="evidence" value="ECO:0007669"/>
    <property type="project" value="InterPro"/>
</dbReference>
<feature type="region of interest" description="Disordered" evidence="1">
    <location>
        <begin position="61"/>
        <end position="127"/>
    </location>
</feature>
<dbReference type="Gene3D" id="3.30.420.10">
    <property type="entry name" value="Ribonuclease H-like superfamily/Ribonuclease H"/>
    <property type="match status" value="1"/>
</dbReference>
<proteinExistence type="predicted"/>
<dbReference type="AlphaFoldDB" id="A0A699U5G8"/>
<dbReference type="InterPro" id="IPR012337">
    <property type="entry name" value="RNaseH-like_sf"/>
</dbReference>
<dbReference type="InterPro" id="IPR036397">
    <property type="entry name" value="RNaseH_sf"/>
</dbReference>
<dbReference type="SUPFAM" id="SSF53098">
    <property type="entry name" value="Ribonuclease H-like"/>
    <property type="match status" value="1"/>
</dbReference>
<sequence length="163" mass="18602">QKTPPKTPQLNGLAEWMNRTLVERVRCFLSHAGLLASFWGEALNMARLVRSRDVEFEEDHTLKDVEKAENEIIPQHNDDPIDLDPVPPKHFDSQFEDDIQNDEEQGADGVNAQEQPNLGEDVHPELPVPMPPFVLLRRSTRYHHPSTRYSANEYVLLTDGGEP</sequence>
<feature type="compositionally biased region" description="Acidic residues" evidence="1">
    <location>
        <begin position="94"/>
        <end position="106"/>
    </location>
</feature>